<name>A0A067SWD3_GALM3</name>
<dbReference type="HOGENOM" id="CLU_1124610_0_0_1"/>
<evidence type="ECO:0000256" key="1">
    <source>
        <dbReference type="SAM" id="MobiDB-lite"/>
    </source>
</evidence>
<dbReference type="AlphaFoldDB" id="A0A067SWD3"/>
<feature type="compositionally biased region" description="Low complexity" evidence="1">
    <location>
        <begin position="145"/>
        <end position="158"/>
    </location>
</feature>
<keyword evidence="3" id="KW-1185">Reference proteome</keyword>
<evidence type="ECO:0000313" key="2">
    <source>
        <dbReference type="EMBL" id="KDR75216.1"/>
    </source>
</evidence>
<sequence length="247" mass="26513">MSAQPLKNYVSRGTQTDRSILLQVSSVCDTLFANASTPPFVDEPPVYPSSSSKNPYGNLPAEIAGSEAAYMQSLTSEILKVHPPLSSRQNHRLVGSRGHPSGALDPPKRLVSLPDILHSEALMHRQTRVVSMPESGKYATLGPHTLSQSSQTSLSFSTDAGSSNGSPGPKLLSHHQRTYPTDFPRTPSPPSSLESVMVSGNEYCDSGGLLQRSYPKDNGWISWASSPPRPIPALHGPLSLPYARCPS</sequence>
<feature type="region of interest" description="Disordered" evidence="1">
    <location>
        <begin position="88"/>
        <end position="108"/>
    </location>
</feature>
<protein>
    <submittedName>
        <fullName evidence="2">Uncharacterized protein</fullName>
    </submittedName>
</protein>
<reference evidence="3" key="1">
    <citation type="journal article" date="2014" name="Proc. Natl. Acad. Sci. U.S.A.">
        <title>Extensive sampling of basidiomycete genomes demonstrates inadequacy of the white-rot/brown-rot paradigm for wood decay fungi.</title>
        <authorList>
            <person name="Riley R."/>
            <person name="Salamov A.A."/>
            <person name="Brown D.W."/>
            <person name="Nagy L.G."/>
            <person name="Floudas D."/>
            <person name="Held B.W."/>
            <person name="Levasseur A."/>
            <person name="Lombard V."/>
            <person name="Morin E."/>
            <person name="Otillar R."/>
            <person name="Lindquist E.A."/>
            <person name="Sun H."/>
            <person name="LaButti K.M."/>
            <person name="Schmutz J."/>
            <person name="Jabbour D."/>
            <person name="Luo H."/>
            <person name="Baker S.E."/>
            <person name="Pisabarro A.G."/>
            <person name="Walton J.D."/>
            <person name="Blanchette R.A."/>
            <person name="Henrissat B."/>
            <person name="Martin F."/>
            <person name="Cullen D."/>
            <person name="Hibbett D.S."/>
            <person name="Grigoriev I.V."/>
        </authorList>
    </citation>
    <scope>NUCLEOTIDE SEQUENCE [LARGE SCALE GENOMIC DNA]</scope>
    <source>
        <strain evidence="3">CBS 339.88</strain>
    </source>
</reference>
<dbReference type="EMBL" id="KL142381">
    <property type="protein sequence ID" value="KDR75216.1"/>
    <property type="molecule type" value="Genomic_DNA"/>
</dbReference>
<dbReference type="STRING" id="685588.A0A067SWD3"/>
<feature type="region of interest" description="Disordered" evidence="1">
    <location>
        <begin position="136"/>
        <end position="194"/>
    </location>
</feature>
<proteinExistence type="predicted"/>
<organism evidence="2 3">
    <name type="scientific">Galerina marginata (strain CBS 339.88)</name>
    <dbReference type="NCBI Taxonomy" id="685588"/>
    <lineage>
        <taxon>Eukaryota</taxon>
        <taxon>Fungi</taxon>
        <taxon>Dikarya</taxon>
        <taxon>Basidiomycota</taxon>
        <taxon>Agaricomycotina</taxon>
        <taxon>Agaricomycetes</taxon>
        <taxon>Agaricomycetidae</taxon>
        <taxon>Agaricales</taxon>
        <taxon>Agaricineae</taxon>
        <taxon>Strophariaceae</taxon>
        <taxon>Galerina</taxon>
    </lineage>
</organism>
<evidence type="ECO:0000313" key="3">
    <source>
        <dbReference type="Proteomes" id="UP000027222"/>
    </source>
</evidence>
<accession>A0A067SWD3</accession>
<dbReference type="Proteomes" id="UP000027222">
    <property type="component" value="Unassembled WGS sequence"/>
</dbReference>
<gene>
    <name evidence="2" type="ORF">GALMADRAFT_538007</name>
</gene>
<dbReference type="OrthoDB" id="2573559at2759"/>